<keyword evidence="3" id="KW-1185">Reference proteome</keyword>
<comment type="caution">
    <text evidence="2">The sequence shown here is derived from an EMBL/GenBank/DDBJ whole genome shotgun (WGS) entry which is preliminary data.</text>
</comment>
<keyword evidence="1" id="KW-0472">Membrane</keyword>
<evidence type="ECO:0000256" key="1">
    <source>
        <dbReference type="SAM" id="Phobius"/>
    </source>
</evidence>
<reference evidence="2 3" key="1">
    <citation type="journal article" date="2020" name="BMC Genomics">
        <title>Intraspecific diversification of the crop wild relative Brassica cretica Lam. using demographic model selection.</title>
        <authorList>
            <person name="Kioukis A."/>
            <person name="Michalopoulou V.A."/>
            <person name="Briers L."/>
            <person name="Pirintsos S."/>
            <person name="Studholme D.J."/>
            <person name="Pavlidis P."/>
            <person name="Sarris P.F."/>
        </authorList>
    </citation>
    <scope>NUCLEOTIDE SEQUENCE [LARGE SCALE GENOMIC DNA]</scope>
    <source>
        <strain evidence="3">cv. PFS-1207/04</strain>
    </source>
</reference>
<protein>
    <submittedName>
        <fullName evidence="2">Uncharacterized protein</fullName>
    </submittedName>
</protein>
<dbReference type="EMBL" id="QGKV02001556">
    <property type="protein sequence ID" value="KAF3516403.1"/>
    <property type="molecule type" value="Genomic_DNA"/>
</dbReference>
<keyword evidence="1" id="KW-0812">Transmembrane</keyword>
<sequence>MDTCGALVKSISLSRTKRIGFSLSFSSTKPRLSTSPRRIRRCFPFSHRSAGVVGICLYGKLVFFGGLADRVVFDRRRRVSLAFLHHTASLSSSLLSDESQRLPRWLNLSLHG</sequence>
<proteinExistence type="predicted"/>
<evidence type="ECO:0000313" key="3">
    <source>
        <dbReference type="Proteomes" id="UP000266723"/>
    </source>
</evidence>
<accession>A0ABQ7AQX7</accession>
<keyword evidence="1" id="KW-1133">Transmembrane helix</keyword>
<evidence type="ECO:0000313" key="2">
    <source>
        <dbReference type="EMBL" id="KAF3516403.1"/>
    </source>
</evidence>
<dbReference type="Proteomes" id="UP000266723">
    <property type="component" value="Unassembled WGS sequence"/>
</dbReference>
<gene>
    <name evidence="2" type="ORF">DY000_02061889</name>
</gene>
<organism evidence="2 3">
    <name type="scientific">Brassica cretica</name>
    <name type="common">Mustard</name>
    <dbReference type="NCBI Taxonomy" id="69181"/>
    <lineage>
        <taxon>Eukaryota</taxon>
        <taxon>Viridiplantae</taxon>
        <taxon>Streptophyta</taxon>
        <taxon>Embryophyta</taxon>
        <taxon>Tracheophyta</taxon>
        <taxon>Spermatophyta</taxon>
        <taxon>Magnoliopsida</taxon>
        <taxon>eudicotyledons</taxon>
        <taxon>Gunneridae</taxon>
        <taxon>Pentapetalae</taxon>
        <taxon>rosids</taxon>
        <taxon>malvids</taxon>
        <taxon>Brassicales</taxon>
        <taxon>Brassicaceae</taxon>
        <taxon>Brassiceae</taxon>
        <taxon>Brassica</taxon>
    </lineage>
</organism>
<feature type="transmembrane region" description="Helical" evidence="1">
    <location>
        <begin position="50"/>
        <end position="68"/>
    </location>
</feature>
<name>A0ABQ7AQX7_BRACR</name>